<dbReference type="InterPro" id="IPR035490">
    <property type="entry name" value="GlmS/FrlB_SIS"/>
</dbReference>
<comment type="caution">
    <text evidence="3">The sequence shown here is derived from an EMBL/GenBank/DDBJ whole genome shotgun (WGS) entry which is preliminary data.</text>
</comment>
<keyword evidence="1" id="KW-0677">Repeat</keyword>
<dbReference type="InterPro" id="IPR035466">
    <property type="entry name" value="GlmS/AgaS_SIS"/>
</dbReference>
<dbReference type="SUPFAM" id="SSF53697">
    <property type="entry name" value="SIS domain"/>
    <property type="match status" value="1"/>
</dbReference>
<sequence length="359" mass="40181">MEVKETMLTYIKEEKECCTKILANRKSSLSSFIDYMKENKALKRITVLATGSSLNEVNCCKNYLSDILKVEVDIKNPFIYKYYENYTDTDALYIGVSQSGSSYSTIEAVKKVKENNCDHFVLTSNLKSAISRATSNLIDMGCGEEKVGFVTKGFSATVLNILLMGIEGALAKGTIDLSTYESEISKLEATIAKIDDIIGKSMEWFDRNEAEFKKAKRVVAIGYGAGYGIACEADTKITETVRIPCTGHELEEYMHGPYLELDDTNYLFYIESKGILEERNNLLKKYTSDYTKHIFTVTCGNSQNPKDIAIDCNTGEYFSTLLLVIPFQVLAYRLSKSIGIDLSVSPFPDFDSVLKSKVK</sequence>
<reference evidence="3 4" key="1">
    <citation type="submission" date="2024-11" db="EMBL/GenBank/DDBJ databases">
        <authorList>
            <person name="Heng Y.C."/>
            <person name="Lim A.C.H."/>
            <person name="Lee J.K.Y."/>
            <person name="Kittelmann S."/>
        </authorList>
    </citation>
    <scope>NUCLEOTIDE SEQUENCE [LARGE SCALE GENOMIC DNA]</scope>
    <source>
        <strain evidence="3 4">WILCCON 0114</strain>
    </source>
</reference>
<dbReference type="Proteomes" id="UP001623592">
    <property type="component" value="Unassembled WGS sequence"/>
</dbReference>
<dbReference type="GO" id="GO:0016787">
    <property type="term" value="F:hydrolase activity"/>
    <property type="evidence" value="ECO:0007669"/>
    <property type="project" value="UniProtKB-KW"/>
</dbReference>
<dbReference type="PANTHER" id="PTHR10937:SF17">
    <property type="entry name" value="GLUCOSAMINE-FRUCTOSE-6-PHOSPHATE AMINOTRANSFERASE"/>
    <property type="match status" value="1"/>
</dbReference>
<dbReference type="CDD" id="cd05008">
    <property type="entry name" value="SIS_GlmS_GlmD_1"/>
    <property type="match status" value="1"/>
</dbReference>
<proteinExistence type="predicted"/>
<protein>
    <submittedName>
        <fullName evidence="3">SIS domain-containing protein</fullName>
        <ecNumber evidence="3">3.5.-.-</ecNumber>
    </submittedName>
</protein>
<dbReference type="InterPro" id="IPR046348">
    <property type="entry name" value="SIS_dom_sf"/>
</dbReference>
<evidence type="ECO:0000313" key="4">
    <source>
        <dbReference type="Proteomes" id="UP001623592"/>
    </source>
</evidence>
<evidence type="ECO:0000256" key="1">
    <source>
        <dbReference type="ARBA" id="ARBA00022737"/>
    </source>
</evidence>
<name>A0ABW8TFM9_9CLOT</name>
<evidence type="ECO:0000259" key="2">
    <source>
        <dbReference type="PROSITE" id="PS51464"/>
    </source>
</evidence>
<dbReference type="PROSITE" id="PS51464">
    <property type="entry name" value="SIS"/>
    <property type="match status" value="1"/>
</dbReference>
<dbReference type="CDD" id="cd05009">
    <property type="entry name" value="SIS_GlmS_GlmD_2"/>
    <property type="match status" value="1"/>
</dbReference>
<dbReference type="Gene3D" id="3.40.50.10490">
    <property type="entry name" value="Glucose-6-phosphate isomerase like protein, domain 1"/>
    <property type="match status" value="2"/>
</dbReference>
<dbReference type="EMBL" id="JBJIAA010000010">
    <property type="protein sequence ID" value="MFL0251334.1"/>
    <property type="molecule type" value="Genomic_DNA"/>
</dbReference>
<dbReference type="Pfam" id="PF01380">
    <property type="entry name" value="SIS"/>
    <property type="match status" value="1"/>
</dbReference>
<dbReference type="InterPro" id="IPR001347">
    <property type="entry name" value="SIS_dom"/>
</dbReference>
<evidence type="ECO:0000313" key="3">
    <source>
        <dbReference type="EMBL" id="MFL0251334.1"/>
    </source>
</evidence>
<keyword evidence="4" id="KW-1185">Reference proteome</keyword>
<dbReference type="PANTHER" id="PTHR10937">
    <property type="entry name" value="GLUCOSAMINE--FRUCTOSE-6-PHOSPHATE AMINOTRANSFERASE, ISOMERIZING"/>
    <property type="match status" value="1"/>
</dbReference>
<keyword evidence="3" id="KW-0378">Hydrolase</keyword>
<dbReference type="RefSeq" id="WP_406787994.1">
    <property type="nucleotide sequence ID" value="NZ_JBJIAA010000010.1"/>
</dbReference>
<feature type="domain" description="SIS" evidence="2">
    <location>
        <begin position="32"/>
        <end position="172"/>
    </location>
</feature>
<gene>
    <name evidence="3" type="ORF">ACJDT4_12985</name>
</gene>
<accession>A0ABW8TFM9</accession>
<organism evidence="3 4">
    <name type="scientific">Clostridium neuense</name>
    <dbReference type="NCBI Taxonomy" id="1728934"/>
    <lineage>
        <taxon>Bacteria</taxon>
        <taxon>Bacillati</taxon>
        <taxon>Bacillota</taxon>
        <taxon>Clostridia</taxon>
        <taxon>Eubacteriales</taxon>
        <taxon>Clostridiaceae</taxon>
        <taxon>Clostridium</taxon>
    </lineage>
</organism>
<dbReference type="EC" id="3.5.-.-" evidence="3"/>